<dbReference type="Proteomes" id="UP000011715">
    <property type="component" value="Unassembled WGS sequence"/>
</dbReference>
<organism evidence="3 4">
    <name type="scientific">Magnaporthiopsis poae (strain ATCC 64411 / 73-15)</name>
    <name type="common">Kentucky bluegrass fungus</name>
    <name type="synonym">Magnaporthe poae</name>
    <dbReference type="NCBI Taxonomy" id="644358"/>
    <lineage>
        <taxon>Eukaryota</taxon>
        <taxon>Fungi</taxon>
        <taxon>Dikarya</taxon>
        <taxon>Ascomycota</taxon>
        <taxon>Pezizomycotina</taxon>
        <taxon>Sordariomycetes</taxon>
        <taxon>Sordariomycetidae</taxon>
        <taxon>Magnaporthales</taxon>
        <taxon>Magnaporthaceae</taxon>
        <taxon>Magnaporthiopsis</taxon>
    </lineage>
</organism>
<reference evidence="2" key="1">
    <citation type="submission" date="2010-05" db="EMBL/GenBank/DDBJ databases">
        <title>The Genome Sequence of Magnaporthe poae strain ATCC 64411.</title>
        <authorList>
            <consortium name="The Broad Institute Genome Sequencing Platform"/>
            <consortium name="Broad Institute Genome Sequencing Center for Infectious Disease"/>
            <person name="Ma L.-J."/>
            <person name="Dead R."/>
            <person name="Young S."/>
            <person name="Zeng Q."/>
            <person name="Koehrsen M."/>
            <person name="Alvarado L."/>
            <person name="Berlin A."/>
            <person name="Chapman S.B."/>
            <person name="Chen Z."/>
            <person name="Freedman E."/>
            <person name="Gellesch M."/>
            <person name="Goldberg J."/>
            <person name="Griggs A."/>
            <person name="Gujja S."/>
            <person name="Heilman E.R."/>
            <person name="Heiman D."/>
            <person name="Hepburn T."/>
            <person name="Howarth C."/>
            <person name="Jen D."/>
            <person name="Larson L."/>
            <person name="Mehta T."/>
            <person name="Neiman D."/>
            <person name="Pearson M."/>
            <person name="Roberts A."/>
            <person name="Saif S."/>
            <person name="Shea T."/>
            <person name="Shenoy N."/>
            <person name="Sisk P."/>
            <person name="Stolte C."/>
            <person name="Sykes S."/>
            <person name="Walk T."/>
            <person name="White J."/>
            <person name="Yandava C."/>
            <person name="Haas B."/>
            <person name="Nusbaum C."/>
            <person name="Birren B."/>
        </authorList>
    </citation>
    <scope>NUCLEOTIDE SEQUENCE</scope>
    <source>
        <strain evidence="2">ATCC 64411</strain>
    </source>
</reference>
<protein>
    <submittedName>
        <fullName evidence="2 3">Uncharacterized protein</fullName>
    </submittedName>
</protein>
<keyword evidence="4" id="KW-1185">Reference proteome</keyword>
<dbReference type="EnsemblFungi" id="MAPG_09915T0">
    <property type="protein sequence ID" value="MAPG_09915T0"/>
    <property type="gene ID" value="MAPG_09915"/>
</dbReference>
<proteinExistence type="predicted"/>
<dbReference type="VEuPathDB" id="FungiDB:MAPG_09915"/>
<reference evidence="3" key="5">
    <citation type="submission" date="2015-06" db="UniProtKB">
        <authorList>
            <consortium name="EnsemblFungi"/>
        </authorList>
    </citation>
    <scope>IDENTIFICATION</scope>
    <source>
        <strain evidence="3">ATCC 64411</strain>
    </source>
</reference>
<reference evidence="4" key="2">
    <citation type="submission" date="2010-05" db="EMBL/GenBank/DDBJ databases">
        <title>The genome sequence of Magnaporthe poae strain ATCC 64411.</title>
        <authorList>
            <person name="Ma L.-J."/>
            <person name="Dead R."/>
            <person name="Young S."/>
            <person name="Zeng Q."/>
            <person name="Koehrsen M."/>
            <person name="Alvarado L."/>
            <person name="Berlin A."/>
            <person name="Chapman S.B."/>
            <person name="Chen Z."/>
            <person name="Freedman E."/>
            <person name="Gellesch M."/>
            <person name="Goldberg J."/>
            <person name="Griggs A."/>
            <person name="Gujja S."/>
            <person name="Heilman E.R."/>
            <person name="Heiman D."/>
            <person name="Hepburn T."/>
            <person name="Howarth C."/>
            <person name="Jen D."/>
            <person name="Larson L."/>
            <person name="Mehta T."/>
            <person name="Neiman D."/>
            <person name="Pearson M."/>
            <person name="Roberts A."/>
            <person name="Saif S."/>
            <person name="Shea T."/>
            <person name="Shenoy N."/>
            <person name="Sisk P."/>
            <person name="Stolte C."/>
            <person name="Sykes S."/>
            <person name="Walk T."/>
            <person name="White J."/>
            <person name="Yandava C."/>
            <person name="Haas B."/>
            <person name="Nusbaum C."/>
            <person name="Birren B."/>
        </authorList>
    </citation>
    <scope>NUCLEOTIDE SEQUENCE [LARGE SCALE GENOMIC DNA]</scope>
    <source>
        <strain evidence="4">ATCC 64411 / 73-15</strain>
    </source>
</reference>
<dbReference type="AlphaFoldDB" id="A0A0C4EB69"/>
<reference evidence="2" key="3">
    <citation type="submission" date="2011-03" db="EMBL/GenBank/DDBJ databases">
        <title>Annotation of Magnaporthe poae ATCC 64411.</title>
        <authorList>
            <person name="Ma L.-J."/>
            <person name="Dead R."/>
            <person name="Young S.K."/>
            <person name="Zeng Q."/>
            <person name="Gargeya S."/>
            <person name="Fitzgerald M."/>
            <person name="Haas B."/>
            <person name="Abouelleil A."/>
            <person name="Alvarado L."/>
            <person name="Arachchi H.M."/>
            <person name="Berlin A."/>
            <person name="Brown A."/>
            <person name="Chapman S.B."/>
            <person name="Chen Z."/>
            <person name="Dunbar C."/>
            <person name="Freedman E."/>
            <person name="Gearin G."/>
            <person name="Gellesch M."/>
            <person name="Goldberg J."/>
            <person name="Griggs A."/>
            <person name="Gujja S."/>
            <person name="Heiman D."/>
            <person name="Howarth C."/>
            <person name="Larson L."/>
            <person name="Lui A."/>
            <person name="MacDonald P.J.P."/>
            <person name="Mehta T."/>
            <person name="Montmayeur A."/>
            <person name="Murphy C."/>
            <person name="Neiman D."/>
            <person name="Pearson M."/>
            <person name="Priest M."/>
            <person name="Roberts A."/>
            <person name="Saif S."/>
            <person name="Shea T."/>
            <person name="Shenoy N."/>
            <person name="Sisk P."/>
            <person name="Stolte C."/>
            <person name="Sykes S."/>
            <person name="Yandava C."/>
            <person name="Wortman J."/>
            <person name="Nusbaum C."/>
            <person name="Birren B."/>
        </authorList>
    </citation>
    <scope>NUCLEOTIDE SEQUENCE</scope>
    <source>
        <strain evidence="2">ATCC 64411</strain>
    </source>
</reference>
<evidence type="ECO:0000313" key="4">
    <source>
        <dbReference type="Proteomes" id="UP000011715"/>
    </source>
</evidence>
<dbReference type="EMBL" id="ADBL01002548">
    <property type="status" value="NOT_ANNOTATED_CDS"/>
    <property type="molecule type" value="Genomic_DNA"/>
</dbReference>
<feature type="compositionally biased region" description="Polar residues" evidence="1">
    <location>
        <begin position="228"/>
        <end position="242"/>
    </location>
</feature>
<evidence type="ECO:0000256" key="1">
    <source>
        <dbReference type="SAM" id="MobiDB-lite"/>
    </source>
</evidence>
<reference evidence="3" key="4">
    <citation type="journal article" date="2015" name="G3 (Bethesda)">
        <title>Genome sequences of three phytopathogenic species of the Magnaporthaceae family of fungi.</title>
        <authorList>
            <person name="Okagaki L.H."/>
            <person name="Nunes C.C."/>
            <person name="Sailsbery J."/>
            <person name="Clay B."/>
            <person name="Brown D."/>
            <person name="John T."/>
            <person name="Oh Y."/>
            <person name="Young N."/>
            <person name="Fitzgerald M."/>
            <person name="Haas B.J."/>
            <person name="Zeng Q."/>
            <person name="Young S."/>
            <person name="Adiconis X."/>
            <person name="Fan L."/>
            <person name="Levin J.Z."/>
            <person name="Mitchell T.K."/>
            <person name="Okubara P.A."/>
            <person name="Farman M.L."/>
            <person name="Kohn L.M."/>
            <person name="Birren B."/>
            <person name="Ma L.-J."/>
            <person name="Dean R.A."/>
        </authorList>
    </citation>
    <scope>NUCLEOTIDE SEQUENCE</scope>
    <source>
        <strain evidence="3">ATCC 64411 / 73-15</strain>
    </source>
</reference>
<name>A0A0C4EB69_MAGP6</name>
<accession>A0A0C4EB69</accession>
<sequence>MSAKITRKQLVDAHNREQIRQLWLEVINSNQQSDEEEGHKVKRDKQKQGTNFYDFGLLMVQNRFESSTSNTWSKLRLGPFIAMFRHFNITQLKIANRHLDIFDEYLENLNAIPLRSITIAGKVIDHLRRDGRQRLAASMSTTLMHALSYYRWVTDDGDGDVQGSTSAAHASAIPPPSEHVADKHTTLPENATAPENTQLDPDLLSRPKRSRAGDDAQQEQPNKRHKPNSASGLSHEASSLSEQPGFPACQRRPSPGPSSPADPDRSPNSAGGPPAHSCPASEARPSAEETRVPAVPGSIGLHAGQPQDSSAILPGLSFALDGPCPFYVKPSCAKPSRSSYH</sequence>
<gene>
    <name evidence="2" type="ORF">MAPG_09915</name>
</gene>
<feature type="compositionally biased region" description="Polar residues" evidence="1">
    <location>
        <begin position="187"/>
        <end position="199"/>
    </location>
</feature>
<feature type="region of interest" description="Disordered" evidence="1">
    <location>
        <begin position="161"/>
        <end position="310"/>
    </location>
</feature>
<evidence type="ECO:0000313" key="2">
    <source>
        <dbReference type="EMBL" id="KLU91395.1"/>
    </source>
</evidence>
<dbReference type="EMBL" id="GL876977">
    <property type="protein sequence ID" value="KLU91395.1"/>
    <property type="molecule type" value="Genomic_DNA"/>
</dbReference>
<evidence type="ECO:0000313" key="3">
    <source>
        <dbReference type="EnsemblFungi" id="MAPG_09915T0"/>
    </source>
</evidence>